<dbReference type="GO" id="GO:0016788">
    <property type="term" value="F:hydrolase activity, acting on ester bonds"/>
    <property type="evidence" value="ECO:0007669"/>
    <property type="project" value="UniProtKB-ARBA"/>
</dbReference>
<dbReference type="SUPFAM" id="SSF52266">
    <property type="entry name" value="SGNH hydrolase"/>
    <property type="match status" value="1"/>
</dbReference>
<dbReference type="Pfam" id="PF13472">
    <property type="entry name" value="Lipase_GDSL_2"/>
    <property type="match status" value="1"/>
</dbReference>
<gene>
    <name evidence="3" type="ORF">VL15_30540</name>
</gene>
<dbReference type="CDD" id="cd00229">
    <property type="entry name" value="SGNH_hydrolase"/>
    <property type="match status" value="1"/>
</dbReference>
<accession>A0A0J5WFW5</accession>
<comment type="caution">
    <text evidence="3">The sequence shown here is derived from an EMBL/GenBank/DDBJ whole genome shotgun (WGS) entry which is preliminary data.</text>
</comment>
<dbReference type="InterPro" id="IPR013830">
    <property type="entry name" value="SGNH_hydro"/>
</dbReference>
<evidence type="ECO:0000313" key="3">
    <source>
        <dbReference type="EMBL" id="KML48106.1"/>
    </source>
</evidence>
<organism evidence="3 4">
    <name type="scientific">Burkholderia cepacia</name>
    <name type="common">Pseudomonas cepacia</name>
    <dbReference type="NCBI Taxonomy" id="292"/>
    <lineage>
        <taxon>Bacteria</taxon>
        <taxon>Pseudomonadati</taxon>
        <taxon>Pseudomonadota</taxon>
        <taxon>Betaproteobacteria</taxon>
        <taxon>Burkholderiales</taxon>
        <taxon>Burkholderiaceae</taxon>
        <taxon>Burkholderia</taxon>
        <taxon>Burkholderia cepacia complex</taxon>
    </lineage>
</organism>
<sequence>MALGCTAAALSGCGGGGDGSAAQLQASTQPPVSDSSRLVDIDMYGDSTMAGLTMITPGKYVMTPASEPARVQQDLGSRVRIWNQGVSGSTLQQLIDGTDGQHTMNLQQLMAKSSSRIVVENFAINDASSQSLLQFMSNVDYFVTQARANGKVPVIDEPNPVCDGTSKNIPALDAEVAALEQYAATYRVAIVQQYAYIKSLPDWQSMLVDCIRPGEALYKIKAQRTAAVLTATIQSAGN</sequence>
<dbReference type="PATRIC" id="fig|292.27.peg.6761"/>
<evidence type="ECO:0000259" key="2">
    <source>
        <dbReference type="Pfam" id="PF13472"/>
    </source>
</evidence>
<dbReference type="Gene3D" id="3.40.50.1110">
    <property type="entry name" value="SGNH hydrolase"/>
    <property type="match status" value="1"/>
</dbReference>
<evidence type="ECO:0000256" key="1">
    <source>
        <dbReference type="SAM" id="MobiDB-lite"/>
    </source>
</evidence>
<protein>
    <recommendedName>
        <fullName evidence="2">SGNH hydrolase-type esterase domain-containing protein</fullName>
    </recommendedName>
</protein>
<evidence type="ECO:0000313" key="4">
    <source>
        <dbReference type="Proteomes" id="UP000036338"/>
    </source>
</evidence>
<feature type="domain" description="SGNH hydrolase-type esterase" evidence="2">
    <location>
        <begin position="44"/>
        <end position="219"/>
    </location>
</feature>
<reference evidence="3 4" key="1">
    <citation type="submission" date="2015-05" db="EMBL/GenBank/DDBJ databases">
        <title>Draft genome of Burkholderia cepacia LK29.</title>
        <authorList>
            <person name="Chan X.Y."/>
        </authorList>
    </citation>
    <scope>NUCLEOTIDE SEQUENCE [LARGE SCALE GENOMIC DNA]</scope>
    <source>
        <strain evidence="3 4">LK29</strain>
    </source>
</reference>
<dbReference type="InterPro" id="IPR036514">
    <property type="entry name" value="SGNH_hydro_sf"/>
</dbReference>
<proteinExistence type="predicted"/>
<name>A0A0J5WFW5_BURCE</name>
<dbReference type="Proteomes" id="UP000036338">
    <property type="component" value="Unassembled WGS sequence"/>
</dbReference>
<feature type="region of interest" description="Disordered" evidence="1">
    <location>
        <begin position="18"/>
        <end position="37"/>
    </location>
</feature>
<dbReference type="AlphaFoldDB" id="A0A0J5WFW5"/>
<dbReference type="RefSeq" id="WP_048250444.1">
    <property type="nucleotide sequence ID" value="NZ_LDWR01000058.1"/>
</dbReference>
<dbReference type="EMBL" id="LDWR01000058">
    <property type="protein sequence ID" value="KML48106.1"/>
    <property type="molecule type" value="Genomic_DNA"/>
</dbReference>